<dbReference type="EMBL" id="WUAV01000004">
    <property type="protein sequence ID" value="KAF1759657.1"/>
    <property type="molecule type" value="Genomic_DNA"/>
</dbReference>
<dbReference type="CTD" id="78776261"/>
<dbReference type="RefSeq" id="XP_053586110.1">
    <property type="nucleotide sequence ID" value="XM_053731338.1"/>
</dbReference>
<feature type="transmembrane region" description="Helical" evidence="2">
    <location>
        <begin position="6"/>
        <end position="24"/>
    </location>
</feature>
<dbReference type="AlphaFoldDB" id="A0A6A5GWV2"/>
<proteinExistence type="predicted"/>
<evidence type="ECO:0000313" key="4">
    <source>
        <dbReference type="Proteomes" id="UP000483820"/>
    </source>
</evidence>
<dbReference type="KEGG" id="crq:GCK72_016124"/>
<comment type="caution">
    <text evidence="3">The sequence shown here is derived from an EMBL/GenBank/DDBJ whole genome shotgun (WGS) entry which is preliminary data.</text>
</comment>
<dbReference type="Proteomes" id="UP000483820">
    <property type="component" value="Chromosome IV"/>
</dbReference>
<accession>A0A6A5GWV2</accession>
<evidence type="ECO:0000313" key="3">
    <source>
        <dbReference type="EMBL" id="KAF1759657.1"/>
    </source>
</evidence>
<dbReference type="GeneID" id="78776261"/>
<keyword evidence="2" id="KW-0812">Transmembrane</keyword>
<feature type="compositionally biased region" description="Low complexity" evidence="1">
    <location>
        <begin position="75"/>
        <end position="89"/>
    </location>
</feature>
<name>A0A6A5GWV2_CAERE</name>
<sequence length="89" mass="9923">MYRQSMANGAAASVLFFIFLFVLARHMKKLKIKLPPSNKPEDEQLRELECGNLPPPYFVIPSQPPPTYQEAINASTSSTSQNSTTPQVI</sequence>
<reference evidence="3 4" key="1">
    <citation type="submission" date="2019-12" db="EMBL/GenBank/DDBJ databases">
        <title>Chromosome-level assembly of the Caenorhabditis remanei genome.</title>
        <authorList>
            <person name="Teterina A.A."/>
            <person name="Willis J.H."/>
            <person name="Phillips P.C."/>
        </authorList>
    </citation>
    <scope>NUCLEOTIDE SEQUENCE [LARGE SCALE GENOMIC DNA]</scope>
    <source>
        <strain evidence="3 4">PX506</strain>
        <tissue evidence="3">Whole organism</tissue>
    </source>
</reference>
<organism evidence="3 4">
    <name type="scientific">Caenorhabditis remanei</name>
    <name type="common">Caenorhabditis vulgaris</name>
    <dbReference type="NCBI Taxonomy" id="31234"/>
    <lineage>
        <taxon>Eukaryota</taxon>
        <taxon>Metazoa</taxon>
        <taxon>Ecdysozoa</taxon>
        <taxon>Nematoda</taxon>
        <taxon>Chromadorea</taxon>
        <taxon>Rhabditida</taxon>
        <taxon>Rhabditina</taxon>
        <taxon>Rhabditomorpha</taxon>
        <taxon>Rhabditoidea</taxon>
        <taxon>Rhabditidae</taxon>
        <taxon>Peloderinae</taxon>
        <taxon>Caenorhabditis</taxon>
    </lineage>
</organism>
<evidence type="ECO:0000256" key="2">
    <source>
        <dbReference type="SAM" id="Phobius"/>
    </source>
</evidence>
<evidence type="ECO:0000256" key="1">
    <source>
        <dbReference type="SAM" id="MobiDB-lite"/>
    </source>
</evidence>
<keyword evidence="2" id="KW-1133">Transmembrane helix</keyword>
<feature type="region of interest" description="Disordered" evidence="1">
    <location>
        <begin position="69"/>
        <end position="89"/>
    </location>
</feature>
<keyword evidence="2" id="KW-0472">Membrane</keyword>
<gene>
    <name evidence="3" type="ORF">GCK72_016124</name>
</gene>
<protein>
    <submittedName>
        <fullName evidence="3">Uncharacterized protein</fullName>
    </submittedName>
</protein>